<comment type="caution">
    <text evidence="2">The sequence shown here is derived from an EMBL/GenBank/DDBJ whole genome shotgun (WGS) entry which is preliminary data.</text>
</comment>
<name>A0A6B0TZ91_9RHOB</name>
<keyword evidence="1" id="KW-0472">Membrane</keyword>
<evidence type="ECO:0000256" key="1">
    <source>
        <dbReference type="SAM" id="Phobius"/>
    </source>
</evidence>
<proteinExistence type="predicted"/>
<accession>A0A6B0TZ91</accession>
<keyword evidence="3" id="KW-1185">Reference proteome</keyword>
<dbReference type="Proteomes" id="UP000436016">
    <property type="component" value="Unassembled WGS sequence"/>
</dbReference>
<dbReference type="RefSeq" id="WP_160855702.1">
    <property type="nucleotide sequence ID" value="NZ_WUWG01000005.1"/>
</dbReference>
<dbReference type="InterPro" id="IPR007060">
    <property type="entry name" value="FtsL/DivIC"/>
</dbReference>
<dbReference type="EMBL" id="WUWG01000005">
    <property type="protein sequence ID" value="MXU66333.1"/>
    <property type="molecule type" value="Genomic_DNA"/>
</dbReference>
<evidence type="ECO:0000313" key="2">
    <source>
        <dbReference type="EMBL" id="MXU66333.1"/>
    </source>
</evidence>
<gene>
    <name evidence="2" type="ORF">GSH16_12845</name>
</gene>
<dbReference type="Pfam" id="PF04977">
    <property type="entry name" value="DivIC"/>
    <property type="match status" value="1"/>
</dbReference>
<evidence type="ECO:0000313" key="3">
    <source>
        <dbReference type="Proteomes" id="UP000436016"/>
    </source>
</evidence>
<sequence length="100" mass="11361">MDSTTRRTGLTDLLVYTGSLLLIVYFTYAALQGEYGLFRLFMVEAKEQALIDELESLQADRAVIANKTKRLSNSYLDLDLLDEQARRILGMARGDEIVIR</sequence>
<feature type="transmembrane region" description="Helical" evidence="1">
    <location>
        <begin position="13"/>
        <end position="31"/>
    </location>
</feature>
<reference evidence="2 3" key="1">
    <citation type="submission" date="2019-12" db="EMBL/GenBank/DDBJ databases">
        <title>Strain KN286 was isolated from seawater, which was collected from Caroline Seamount in the tropical western Pacific.</title>
        <authorList>
            <person name="Wang Q."/>
        </authorList>
    </citation>
    <scope>NUCLEOTIDE SEQUENCE [LARGE SCALE GENOMIC DNA]</scope>
    <source>
        <strain evidence="2 3">KN286</strain>
    </source>
</reference>
<dbReference type="AlphaFoldDB" id="A0A6B0TZ91"/>
<keyword evidence="1" id="KW-0812">Transmembrane</keyword>
<keyword evidence="1" id="KW-1133">Transmembrane helix</keyword>
<organism evidence="2 3">
    <name type="scientific">Oceanomicrobium pacificus</name>
    <dbReference type="NCBI Taxonomy" id="2692916"/>
    <lineage>
        <taxon>Bacteria</taxon>
        <taxon>Pseudomonadati</taxon>
        <taxon>Pseudomonadota</taxon>
        <taxon>Alphaproteobacteria</taxon>
        <taxon>Rhodobacterales</taxon>
        <taxon>Paracoccaceae</taxon>
        <taxon>Oceanomicrobium</taxon>
    </lineage>
</organism>
<protein>
    <submittedName>
        <fullName evidence="2">Septum formation initiator family protein</fullName>
    </submittedName>
</protein>